<dbReference type="Proteomes" id="UP000235371">
    <property type="component" value="Unassembled WGS sequence"/>
</dbReference>
<evidence type="ECO:0000313" key="2">
    <source>
        <dbReference type="Proteomes" id="UP000235371"/>
    </source>
</evidence>
<protein>
    <submittedName>
        <fullName evidence="1">Uncharacterized protein</fullName>
    </submittedName>
</protein>
<dbReference type="RefSeq" id="XP_024739225.1">
    <property type="nucleotide sequence ID" value="XM_024874322.1"/>
</dbReference>
<dbReference type="OrthoDB" id="3649348at2759"/>
<dbReference type="GeneID" id="36582402"/>
<dbReference type="EMBL" id="KZ613783">
    <property type="protein sequence ID" value="PMD62321.1"/>
    <property type="molecule type" value="Genomic_DNA"/>
</dbReference>
<dbReference type="InParanoid" id="A0A2J6TH52"/>
<organism evidence="1 2">
    <name type="scientific">Hyaloscypha bicolor E</name>
    <dbReference type="NCBI Taxonomy" id="1095630"/>
    <lineage>
        <taxon>Eukaryota</taxon>
        <taxon>Fungi</taxon>
        <taxon>Dikarya</taxon>
        <taxon>Ascomycota</taxon>
        <taxon>Pezizomycotina</taxon>
        <taxon>Leotiomycetes</taxon>
        <taxon>Helotiales</taxon>
        <taxon>Hyaloscyphaceae</taxon>
        <taxon>Hyaloscypha</taxon>
        <taxon>Hyaloscypha bicolor</taxon>
    </lineage>
</organism>
<name>A0A2J6TH52_9HELO</name>
<feature type="non-terminal residue" evidence="1">
    <location>
        <position position="1"/>
    </location>
</feature>
<keyword evidence="2" id="KW-1185">Reference proteome</keyword>
<proteinExistence type="predicted"/>
<dbReference type="AlphaFoldDB" id="A0A2J6TH52"/>
<reference evidence="1 2" key="1">
    <citation type="submission" date="2016-04" db="EMBL/GenBank/DDBJ databases">
        <title>A degradative enzymes factory behind the ericoid mycorrhizal symbiosis.</title>
        <authorList>
            <consortium name="DOE Joint Genome Institute"/>
            <person name="Martino E."/>
            <person name="Morin E."/>
            <person name="Grelet G."/>
            <person name="Kuo A."/>
            <person name="Kohler A."/>
            <person name="Daghino S."/>
            <person name="Barry K."/>
            <person name="Choi C."/>
            <person name="Cichocki N."/>
            <person name="Clum A."/>
            <person name="Copeland A."/>
            <person name="Hainaut M."/>
            <person name="Haridas S."/>
            <person name="Labutti K."/>
            <person name="Lindquist E."/>
            <person name="Lipzen A."/>
            <person name="Khouja H.-R."/>
            <person name="Murat C."/>
            <person name="Ohm R."/>
            <person name="Olson A."/>
            <person name="Spatafora J."/>
            <person name="Veneault-Fourrey C."/>
            <person name="Henrissat B."/>
            <person name="Grigoriev I."/>
            <person name="Martin F."/>
            <person name="Perotto S."/>
        </authorList>
    </citation>
    <scope>NUCLEOTIDE SEQUENCE [LARGE SCALE GENOMIC DNA]</scope>
    <source>
        <strain evidence="1 2">E</strain>
    </source>
</reference>
<evidence type="ECO:0000313" key="1">
    <source>
        <dbReference type="EMBL" id="PMD62321.1"/>
    </source>
</evidence>
<sequence>IHVILSAEAGAVEIPLLLEGKSPPSSDNVGSQNYSKKPVVIVTGGGYDDARFKLMNDA</sequence>
<gene>
    <name evidence="1" type="ORF">K444DRAFT_523895</name>
</gene>
<accession>A0A2J6TH52</accession>